<feature type="compositionally biased region" description="Polar residues" evidence="9">
    <location>
        <begin position="235"/>
        <end position="250"/>
    </location>
</feature>
<protein>
    <recommendedName>
        <fullName evidence="2">RING-type E3 ubiquitin transferase</fullName>
        <ecNumber evidence="2">2.3.2.27</ecNumber>
    </recommendedName>
</protein>
<dbReference type="GO" id="GO:0061630">
    <property type="term" value="F:ubiquitin protein ligase activity"/>
    <property type="evidence" value="ECO:0007669"/>
    <property type="project" value="UniProtKB-EC"/>
</dbReference>
<dbReference type="EC" id="2.3.2.27" evidence="2"/>
<evidence type="ECO:0000256" key="9">
    <source>
        <dbReference type="SAM" id="MobiDB-lite"/>
    </source>
</evidence>
<name>A0A8J5FCT7_ZINOF</name>
<dbReference type="SMART" id="SM00184">
    <property type="entry name" value="RING"/>
    <property type="match status" value="1"/>
</dbReference>
<feature type="region of interest" description="Disordered" evidence="9">
    <location>
        <begin position="186"/>
        <end position="277"/>
    </location>
</feature>
<dbReference type="Pfam" id="PF13639">
    <property type="entry name" value="zf-RING_2"/>
    <property type="match status" value="1"/>
</dbReference>
<keyword evidence="5 8" id="KW-0863">Zinc-finger</keyword>
<dbReference type="FunFam" id="3.30.40.10:FF:000022">
    <property type="entry name" value="E3 ubiquitin-protein ligase RING1-like"/>
    <property type="match status" value="1"/>
</dbReference>
<dbReference type="GO" id="GO:0008270">
    <property type="term" value="F:zinc ion binding"/>
    <property type="evidence" value="ECO:0007669"/>
    <property type="project" value="UniProtKB-KW"/>
</dbReference>
<keyword evidence="12" id="KW-1185">Reference proteome</keyword>
<keyword evidence="7" id="KW-0862">Zinc</keyword>
<dbReference type="CDD" id="cd16667">
    <property type="entry name" value="RING-H2_RNF126-like"/>
    <property type="match status" value="1"/>
</dbReference>
<comment type="caution">
    <text evidence="11">The sequence shown here is derived from an EMBL/GenBank/DDBJ whole genome shotgun (WGS) entry which is preliminary data.</text>
</comment>
<accession>A0A8J5FCT7</accession>
<gene>
    <name evidence="11" type="ORF">ZIOFF_053003</name>
</gene>
<sequence length="277" mass="30193">MICPNCDRGFVQDLNELDGSPLDYLGEDYNNHSDNHFGILDALSALMRQHMGGLNREFDVNSRSNAPTGIEIVFDGGHGLGTRRVNIGDYLLGSGFDNLIEQLTRNNSRGPPPASQSAIDSMPTVKISKRHLRGDSHCPVCKDRFELGSEAREMPCKHIYHSDCIIPWLVHHNSCPVCRHQLPSHGSDHIPTRNHHSGGSGSSNSNSGRESGGEGHARRNNSNSSRESGGEGQTRRNPSSTRPSQTANPTSSNANESSGSGSDGIHELHYTGWPFDY</sequence>
<evidence type="ECO:0000256" key="1">
    <source>
        <dbReference type="ARBA" id="ARBA00000900"/>
    </source>
</evidence>
<dbReference type="PANTHER" id="PTHR15710:SF34">
    <property type="entry name" value="E3 UBIQUITIN-PROTEIN LIGASE RHC1A-RELATED"/>
    <property type="match status" value="1"/>
</dbReference>
<dbReference type="PROSITE" id="PS50089">
    <property type="entry name" value="ZF_RING_2"/>
    <property type="match status" value="1"/>
</dbReference>
<evidence type="ECO:0000313" key="11">
    <source>
        <dbReference type="EMBL" id="KAG6484485.1"/>
    </source>
</evidence>
<dbReference type="InterPro" id="IPR013083">
    <property type="entry name" value="Znf_RING/FYVE/PHD"/>
</dbReference>
<evidence type="ECO:0000256" key="5">
    <source>
        <dbReference type="ARBA" id="ARBA00022771"/>
    </source>
</evidence>
<dbReference type="SUPFAM" id="SSF57850">
    <property type="entry name" value="RING/U-box"/>
    <property type="match status" value="1"/>
</dbReference>
<evidence type="ECO:0000256" key="8">
    <source>
        <dbReference type="PROSITE-ProRule" id="PRU00175"/>
    </source>
</evidence>
<dbReference type="GO" id="GO:0005737">
    <property type="term" value="C:cytoplasm"/>
    <property type="evidence" value="ECO:0007669"/>
    <property type="project" value="TreeGrafter"/>
</dbReference>
<evidence type="ECO:0000256" key="3">
    <source>
        <dbReference type="ARBA" id="ARBA00022679"/>
    </source>
</evidence>
<reference evidence="11 12" key="1">
    <citation type="submission" date="2020-08" db="EMBL/GenBank/DDBJ databases">
        <title>Plant Genome Project.</title>
        <authorList>
            <person name="Zhang R.-G."/>
        </authorList>
    </citation>
    <scope>NUCLEOTIDE SEQUENCE [LARGE SCALE GENOMIC DNA]</scope>
    <source>
        <tissue evidence="11">Rhizome</tissue>
    </source>
</reference>
<feature type="domain" description="RING-type" evidence="10">
    <location>
        <begin position="138"/>
        <end position="179"/>
    </location>
</feature>
<dbReference type="Gene3D" id="3.30.40.10">
    <property type="entry name" value="Zinc/RING finger domain, C3HC4 (zinc finger)"/>
    <property type="match status" value="1"/>
</dbReference>
<keyword evidence="3" id="KW-0808">Transferase</keyword>
<evidence type="ECO:0000256" key="2">
    <source>
        <dbReference type="ARBA" id="ARBA00012483"/>
    </source>
</evidence>
<keyword evidence="4" id="KW-0479">Metal-binding</keyword>
<evidence type="ECO:0000313" key="12">
    <source>
        <dbReference type="Proteomes" id="UP000734854"/>
    </source>
</evidence>
<evidence type="ECO:0000256" key="6">
    <source>
        <dbReference type="ARBA" id="ARBA00022786"/>
    </source>
</evidence>
<feature type="compositionally biased region" description="Low complexity" evidence="9">
    <location>
        <begin position="251"/>
        <end position="260"/>
    </location>
</feature>
<dbReference type="Proteomes" id="UP000734854">
    <property type="component" value="Unassembled WGS sequence"/>
</dbReference>
<proteinExistence type="predicted"/>
<dbReference type="GO" id="GO:0016567">
    <property type="term" value="P:protein ubiquitination"/>
    <property type="evidence" value="ECO:0007669"/>
    <property type="project" value="TreeGrafter"/>
</dbReference>
<evidence type="ECO:0000256" key="7">
    <source>
        <dbReference type="ARBA" id="ARBA00022833"/>
    </source>
</evidence>
<keyword evidence="6" id="KW-0833">Ubl conjugation pathway</keyword>
<dbReference type="InterPro" id="IPR001841">
    <property type="entry name" value="Znf_RING"/>
</dbReference>
<evidence type="ECO:0000259" key="10">
    <source>
        <dbReference type="PROSITE" id="PS50089"/>
    </source>
</evidence>
<comment type="catalytic activity">
    <reaction evidence="1">
        <text>S-ubiquitinyl-[E2 ubiquitin-conjugating enzyme]-L-cysteine + [acceptor protein]-L-lysine = [E2 ubiquitin-conjugating enzyme]-L-cysteine + N(6)-ubiquitinyl-[acceptor protein]-L-lysine.</text>
        <dbReference type="EC" id="2.3.2.27"/>
    </reaction>
</comment>
<dbReference type="PANTHER" id="PTHR15710">
    <property type="entry name" value="E3 UBIQUITIN-PROTEIN LIGASE PRAJA"/>
    <property type="match status" value="1"/>
</dbReference>
<dbReference type="EMBL" id="JACMSC010000015">
    <property type="protein sequence ID" value="KAG6484485.1"/>
    <property type="molecule type" value="Genomic_DNA"/>
</dbReference>
<dbReference type="AlphaFoldDB" id="A0A8J5FCT7"/>
<evidence type="ECO:0000256" key="4">
    <source>
        <dbReference type="ARBA" id="ARBA00022723"/>
    </source>
</evidence>
<organism evidence="11 12">
    <name type="scientific">Zingiber officinale</name>
    <name type="common">Ginger</name>
    <name type="synonym">Amomum zingiber</name>
    <dbReference type="NCBI Taxonomy" id="94328"/>
    <lineage>
        <taxon>Eukaryota</taxon>
        <taxon>Viridiplantae</taxon>
        <taxon>Streptophyta</taxon>
        <taxon>Embryophyta</taxon>
        <taxon>Tracheophyta</taxon>
        <taxon>Spermatophyta</taxon>
        <taxon>Magnoliopsida</taxon>
        <taxon>Liliopsida</taxon>
        <taxon>Zingiberales</taxon>
        <taxon>Zingiberaceae</taxon>
        <taxon>Zingiber</taxon>
    </lineage>
</organism>